<evidence type="ECO:0000256" key="5">
    <source>
        <dbReference type="ARBA" id="ARBA00023180"/>
    </source>
</evidence>
<evidence type="ECO:0000256" key="6">
    <source>
        <dbReference type="SAM" id="SignalP"/>
    </source>
</evidence>
<evidence type="ECO:0000256" key="2">
    <source>
        <dbReference type="ARBA" id="ARBA00022670"/>
    </source>
</evidence>
<dbReference type="AlphaFoldDB" id="A0A3Q3W8X2"/>
<keyword evidence="3 6" id="KW-0732">Signal</keyword>
<evidence type="ECO:0000256" key="3">
    <source>
        <dbReference type="ARBA" id="ARBA00022729"/>
    </source>
</evidence>
<keyword evidence="2" id="KW-0645">Protease</keyword>
<proteinExistence type="inferred from homology"/>
<dbReference type="GO" id="GO:0005768">
    <property type="term" value="C:endosome"/>
    <property type="evidence" value="ECO:0007669"/>
    <property type="project" value="TreeGrafter"/>
</dbReference>
<dbReference type="PANTHER" id="PTHR11010">
    <property type="entry name" value="PROTEASE S28 PRO-X CARBOXYPEPTIDASE-RELATED"/>
    <property type="match status" value="1"/>
</dbReference>
<evidence type="ECO:0000313" key="8">
    <source>
        <dbReference type="Proteomes" id="UP000261620"/>
    </source>
</evidence>
<sequence length="158" mass="18028">TFLSSLFPACSFFFLLFEMPGRILRQIKERVRDVQLQKAKQQLLLLSRAATGRQPFHRVKEGRIQQQLDHFNRRAVGTFPQRFFVNEAFWQSPDGPVFLFIGGEGPIFEFDVLAGHHVDMAEEHGALLLALEHRFYGDSINPDGLKAENLADLSSQQA</sequence>
<dbReference type="Gene3D" id="3.40.50.1820">
    <property type="entry name" value="alpha/beta hydrolase"/>
    <property type="match status" value="1"/>
</dbReference>
<keyword evidence="4" id="KW-0378">Hydrolase</keyword>
<keyword evidence="8" id="KW-1185">Reference proteome</keyword>
<dbReference type="GO" id="GO:0070008">
    <property type="term" value="F:serine-type exopeptidase activity"/>
    <property type="evidence" value="ECO:0007669"/>
    <property type="project" value="InterPro"/>
</dbReference>
<protein>
    <recommendedName>
        <fullName evidence="9">Thymus-specific serine protease</fullName>
    </recommendedName>
</protein>
<evidence type="ECO:0000313" key="7">
    <source>
        <dbReference type="Ensembl" id="ENSMMOP00000008347.1"/>
    </source>
</evidence>
<evidence type="ECO:0000256" key="1">
    <source>
        <dbReference type="ARBA" id="ARBA00011079"/>
    </source>
</evidence>
<dbReference type="Pfam" id="PF05577">
    <property type="entry name" value="Peptidase_S28"/>
    <property type="match status" value="1"/>
</dbReference>
<dbReference type="Ensembl" id="ENSMMOT00000008499.1">
    <property type="protein sequence ID" value="ENSMMOP00000008347.1"/>
    <property type="gene ID" value="ENSMMOG00000006470.1"/>
</dbReference>
<comment type="similarity">
    <text evidence="1">Belongs to the peptidase S28 family.</text>
</comment>
<dbReference type="PANTHER" id="PTHR11010:SF11">
    <property type="entry name" value="THYMUS-SPECIFIC SERINE PROTEASE"/>
    <property type="match status" value="1"/>
</dbReference>
<accession>A0A3Q3W8X2</accession>
<evidence type="ECO:0008006" key="9">
    <source>
        <dbReference type="Google" id="ProtNLM"/>
    </source>
</evidence>
<reference evidence="7" key="2">
    <citation type="submission" date="2025-09" db="UniProtKB">
        <authorList>
            <consortium name="Ensembl"/>
        </authorList>
    </citation>
    <scope>IDENTIFICATION</scope>
</reference>
<dbReference type="InterPro" id="IPR029058">
    <property type="entry name" value="AB_hydrolase_fold"/>
</dbReference>
<dbReference type="InterPro" id="IPR008758">
    <property type="entry name" value="Peptidase_S28"/>
</dbReference>
<dbReference type="Proteomes" id="UP000261620">
    <property type="component" value="Unplaced"/>
</dbReference>
<name>A0A3Q3W8X2_MOLML</name>
<dbReference type="GO" id="GO:0006508">
    <property type="term" value="P:proteolysis"/>
    <property type="evidence" value="ECO:0007669"/>
    <property type="project" value="UniProtKB-KW"/>
</dbReference>
<keyword evidence="5" id="KW-0325">Glycoprotein</keyword>
<reference evidence="7" key="1">
    <citation type="submission" date="2025-08" db="UniProtKB">
        <authorList>
            <consortium name="Ensembl"/>
        </authorList>
    </citation>
    <scope>IDENTIFICATION</scope>
</reference>
<evidence type="ECO:0000256" key="4">
    <source>
        <dbReference type="ARBA" id="ARBA00022801"/>
    </source>
</evidence>
<dbReference type="GO" id="GO:0008239">
    <property type="term" value="F:dipeptidyl-peptidase activity"/>
    <property type="evidence" value="ECO:0007669"/>
    <property type="project" value="TreeGrafter"/>
</dbReference>
<feature type="chain" id="PRO_5018702464" description="Thymus-specific serine protease" evidence="6">
    <location>
        <begin position="26"/>
        <end position="158"/>
    </location>
</feature>
<organism evidence="7 8">
    <name type="scientific">Mola mola</name>
    <name type="common">Ocean sunfish</name>
    <name type="synonym">Tetraodon mola</name>
    <dbReference type="NCBI Taxonomy" id="94237"/>
    <lineage>
        <taxon>Eukaryota</taxon>
        <taxon>Metazoa</taxon>
        <taxon>Chordata</taxon>
        <taxon>Craniata</taxon>
        <taxon>Vertebrata</taxon>
        <taxon>Euteleostomi</taxon>
        <taxon>Actinopterygii</taxon>
        <taxon>Neopterygii</taxon>
        <taxon>Teleostei</taxon>
        <taxon>Neoteleostei</taxon>
        <taxon>Acanthomorphata</taxon>
        <taxon>Eupercaria</taxon>
        <taxon>Tetraodontiformes</taxon>
        <taxon>Molidae</taxon>
        <taxon>Mola</taxon>
    </lineage>
</organism>
<dbReference type="GO" id="GO:0005764">
    <property type="term" value="C:lysosome"/>
    <property type="evidence" value="ECO:0007669"/>
    <property type="project" value="TreeGrafter"/>
</dbReference>
<feature type="signal peptide" evidence="6">
    <location>
        <begin position="1"/>
        <end position="25"/>
    </location>
</feature>